<evidence type="ECO:0000313" key="4">
    <source>
        <dbReference type="EMBL" id="VDM79951.1"/>
    </source>
</evidence>
<dbReference type="Pfam" id="PF00069">
    <property type="entry name" value="Pkinase"/>
    <property type="match status" value="1"/>
</dbReference>
<proteinExistence type="predicted"/>
<evidence type="ECO:0000259" key="3">
    <source>
        <dbReference type="PROSITE" id="PS50011"/>
    </source>
</evidence>
<dbReference type="PROSITE" id="PS00107">
    <property type="entry name" value="PROTEIN_KINASE_ATP"/>
    <property type="match status" value="1"/>
</dbReference>
<keyword evidence="1" id="KW-0547">Nucleotide-binding</keyword>
<gene>
    <name evidence="4" type="ORF">SVUK_LOCUS14949</name>
</gene>
<evidence type="ECO:0000256" key="2">
    <source>
        <dbReference type="SAM" id="MobiDB-lite"/>
    </source>
</evidence>
<evidence type="ECO:0000313" key="5">
    <source>
        <dbReference type="Proteomes" id="UP000270094"/>
    </source>
</evidence>
<dbReference type="GO" id="GO:0005829">
    <property type="term" value="C:cytosol"/>
    <property type="evidence" value="ECO:0007669"/>
    <property type="project" value="TreeGrafter"/>
</dbReference>
<keyword evidence="5" id="KW-1185">Reference proteome</keyword>
<dbReference type="Gene3D" id="3.30.200.20">
    <property type="entry name" value="Phosphorylase Kinase, domain 1"/>
    <property type="match status" value="1"/>
</dbReference>
<dbReference type="InterPro" id="IPR017441">
    <property type="entry name" value="Protein_kinase_ATP_BS"/>
</dbReference>
<dbReference type="InterPro" id="IPR000719">
    <property type="entry name" value="Prot_kinase_dom"/>
</dbReference>
<dbReference type="PANTHER" id="PTHR22968:SF24">
    <property type="entry name" value="SERINE_THREONINE-PROTEIN KINASE"/>
    <property type="match status" value="1"/>
</dbReference>
<protein>
    <recommendedName>
        <fullName evidence="3">Protein kinase domain-containing protein</fullName>
    </recommendedName>
</protein>
<dbReference type="PROSITE" id="PS50011">
    <property type="entry name" value="PROTEIN_KINASE_DOM"/>
    <property type="match status" value="1"/>
</dbReference>
<name>A0A3P7J417_STRVU</name>
<feature type="region of interest" description="Disordered" evidence="2">
    <location>
        <begin position="30"/>
        <end position="51"/>
    </location>
</feature>
<feature type="binding site" evidence="1">
    <location>
        <position position="186"/>
    </location>
    <ligand>
        <name>ATP</name>
        <dbReference type="ChEBI" id="CHEBI:30616"/>
    </ligand>
</feature>
<dbReference type="GO" id="GO:0008270">
    <property type="term" value="F:zinc ion binding"/>
    <property type="evidence" value="ECO:0007669"/>
    <property type="project" value="UniProtKB-KW"/>
</dbReference>
<dbReference type="GO" id="GO:0007200">
    <property type="term" value="P:phospholipase C-activating G protein-coupled receptor signaling pathway"/>
    <property type="evidence" value="ECO:0007669"/>
    <property type="project" value="TreeGrafter"/>
</dbReference>
<dbReference type="Proteomes" id="UP000270094">
    <property type="component" value="Unassembled WGS sequence"/>
</dbReference>
<evidence type="ECO:0000256" key="1">
    <source>
        <dbReference type="PROSITE-ProRule" id="PRU10141"/>
    </source>
</evidence>
<organism evidence="4 5">
    <name type="scientific">Strongylus vulgaris</name>
    <name type="common">Blood worm</name>
    <dbReference type="NCBI Taxonomy" id="40348"/>
    <lineage>
        <taxon>Eukaryota</taxon>
        <taxon>Metazoa</taxon>
        <taxon>Ecdysozoa</taxon>
        <taxon>Nematoda</taxon>
        <taxon>Chromadorea</taxon>
        <taxon>Rhabditida</taxon>
        <taxon>Rhabditina</taxon>
        <taxon>Rhabditomorpha</taxon>
        <taxon>Strongyloidea</taxon>
        <taxon>Strongylidae</taxon>
        <taxon>Strongylus</taxon>
    </lineage>
</organism>
<dbReference type="PANTHER" id="PTHR22968">
    <property type="entry name" value="PROTEIN KINASE C, MU"/>
    <property type="match status" value="1"/>
</dbReference>
<dbReference type="SUPFAM" id="SSF56112">
    <property type="entry name" value="Protein kinase-like (PK-like)"/>
    <property type="match status" value="1"/>
</dbReference>
<feature type="compositionally biased region" description="Basic and acidic residues" evidence="2">
    <location>
        <begin position="80"/>
        <end position="97"/>
    </location>
</feature>
<feature type="domain" description="Protein kinase" evidence="3">
    <location>
        <begin position="157"/>
        <end position="238"/>
    </location>
</feature>
<dbReference type="GO" id="GO:0004674">
    <property type="term" value="F:protein serine/threonine kinase activity"/>
    <property type="evidence" value="ECO:0007669"/>
    <property type="project" value="UniProtKB-KW"/>
</dbReference>
<dbReference type="InterPro" id="IPR011009">
    <property type="entry name" value="Kinase-like_dom_sf"/>
</dbReference>
<accession>A0A3P7J417</accession>
<dbReference type="EMBL" id="UYYB01106902">
    <property type="protein sequence ID" value="VDM79951.1"/>
    <property type="molecule type" value="Genomic_DNA"/>
</dbReference>
<reference evidence="4 5" key="1">
    <citation type="submission" date="2018-11" db="EMBL/GenBank/DDBJ databases">
        <authorList>
            <consortium name="Pathogen Informatics"/>
        </authorList>
    </citation>
    <scope>NUCLEOTIDE SEQUENCE [LARGE SCALE GENOMIC DNA]</scope>
</reference>
<sequence length="238" mass="26642">MMLLEPGYMCAYDFPLIHFSKRKTATNDNINHYSAESPSTSRAGSPSEENSLDSAQSWSAAIKAALMPVTPQSSISGQKRAGDMAKLKVPSEGEKGRLGSTIQSEQEFSQLYQLFAEEVKKDALARRYKVNRSSPNSINYLLKRYVFMLDWITFCYKVEISVLGSGQFGTVYGGIHRKSGKHVAVKLIDKLKFPPNKEDLLRAEVHILQSYFCQMMKMIQAVYSNHASLNASGSNHKK</sequence>
<dbReference type="OrthoDB" id="10009916at2759"/>
<dbReference type="GO" id="GO:0005524">
    <property type="term" value="F:ATP binding"/>
    <property type="evidence" value="ECO:0007669"/>
    <property type="project" value="UniProtKB-UniRule"/>
</dbReference>
<dbReference type="AlphaFoldDB" id="A0A3P7J417"/>
<keyword evidence="1" id="KW-0067">ATP-binding</keyword>
<feature type="region of interest" description="Disordered" evidence="2">
    <location>
        <begin position="73"/>
        <end position="100"/>
    </location>
</feature>
<dbReference type="GO" id="GO:0035556">
    <property type="term" value="P:intracellular signal transduction"/>
    <property type="evidence" value="ECO:0007669"/>
    <property type="project" value="TreeGrafter"/>
</dbReference>